<dbReference type="Proteomes" id="UP000222366">
    <property type="component" value="Unassembled WGS sequence"/>
</dbReference>
<name>A0A2D0KWI8_9GAMM</name>
<proteinExistence type="predicted"/>
<sequence length="30" mass="3647">MKEHNKCQLINKSSEIYRDKIDFSDHEKPI</sequence>
<gene>
    <name evidence="1" type="ORF">Xsto_00073</name>
</gene>
<dbReference type="EMBL" id="NJAJ01000001">
    <property type="protein sequence ID" value="PHM67783.1"/>
    <property type="molecule type" value="Genomic_DNA"/>
</dbReference>
<protein>
    <submittedName>
        <fullName evidence="1">Uncharacterized protein</fullName>
    </submittedName>
</protein>
<evidence type="ECO:0000313" key="2">
    <source>
        <dbReference type="Proteomes" id="UP000222366"/>
    </source>
</evidence>
<keyword evidence="2" id="KW-1185">Reference proteome</keyword>
<reference evidence="1 2" key="1">
    <citation type="journal article" date="2017" name="Nat. Microbiol.">
        <title>Natural product diversity associated with the nematode symbionts Photorhabdus and Xenorhabdus.</title>
        <authorList>
            <person name="Tobias N.J."/>
            <person name="Wolff H."/>
            <person name="Djahanschiri B."/>
            <person name="Grundmann F."/>
            <person name="Kronenwerth M."/>
            <person name="Shi Y.M."/>
            <person name="Simonyi S."/>
            <person name="Grun P."/>
            <person name="Shapiro-Ilan D."/>
            <person name="Pidot S.J."/>
            <person name="Stinear T.P."/>
            <person name="Ebersberger I."/>
            <person name="Bode H.B."/>
        </authorList>
    </citation>
    <scope>NUCLEOTIDE SEQUENCE [LARGE SCALE GENOMIC DNA]</scope>
    <source>
        <strain evidence="1 2">DSM 17904</strain>
    </source>
</reference>
<organism evidence="1 2">
    <name type="scientific">Xenorhabdus stockiae</name>
    <dbReference type="NCBI Taxonomy" id="351614"/>
    <lineage>
        <taxon>Bacteria</taxon>
        <taxon>Pseudomonadati</taxon>
        <taxon>Pseudomonadota</taxon>
        <taxon>Gammaproteobacteria</taxon>
        <taxon>Enterobacterales</taxon>
        <taxon>Morganellaceae</taxon>
        <taxon>Xenorhabdus</taxon>
    </lineage>
</organism>
<comment type="caution">
    <text evidence="1">The sequence shown here is derived from an EMBL/GenBank/DDBJ whole genome shotgun (WGS) entry which is preliminary data.</text>
</comment>
<evidence type="ECO:0000313" key="1">
    <source>
        <dbReference type="EMBL" id="PHM67783.1"/>
    </source>
</evidence>
<accession>A0A2D0KWI8</accession>
<dbReference type="AlphaFoldDB" id="A0A2D0KWI8"/>